<name>A0A6A6X3G2_9PLEO</name>
<evidence type="ECO:0000256" key="3">
    <source>
        <dbReference type="SAM" id="SignalP"/>
    </source>
</evidence>
<evidence type="ECO:0000313" key="5">
    <source>
        <dbReference type="EMBL" id="KAF2790882.1"/>
    </source>
</evidence>
<evidence type="ECO:0000256" key="1">
    <source>
        <dbReference type="ARBA" id="ARBA00022729"/>
    </source>
</evidence>
<dbReference type="PANTHER" id="PTHR40633:SF1">
    <property type="entry name" value="GPI ANCHORED SERINE-THREONINE RICH PROTEIN (AFU_ORTHOLOGUE AFUA_1G03630)"/>
    <property type="match status" value="1"/>
</dbReference>
<organism evidence="5 6">
    <name type="scientific">Melanomma pulvis-pyrius CBS 109.77</name>
    <dbReference type="NCBI Taxonomy" id="1314802"/>
    <lineage>
        <taxon>Eukaryota</taxon>
        <taxon>Fungi</taxon>
        <taxon>Dikarya</taxon>
        <taxon>Ascomycota</taxon>
        <taxon>Pezizomycotina</taxon>
        <taxon>Dothideomycetes</taxon>
        <taxon>Pleosporomycetidae</taxon>
        <taxon>Pleosporales</taxon>
        <taxon>Melanommataceae</taxon>
        <taxon>Melanomma</taxon>
    </lineage>
</organism>
<feature type="compositionally biased region" description="Low complexity" evidence="2">
    <location>
        <begin position="111"/>
        <end position="185"/>
    </location>
</feature>
<evidence type="ECO:0000256" key="2">
    <source>
        <dbReference type="SAM" id="MobiDB-lite"/>
    </source>
</evidence>
<evidence type="ECO:0000313" key="6">
    <source>
        <dbReference type="Proteomes" id="UP000799757"/>
    </source>
</evidence>
<feature type="domain" description="Yeast cell wall synthesis Kre9/Knh1-like N-terminal" evidence="4">
    <location>
        <begin position="28"/>
        <end position="100"/>
    </location>
</feature>
<gene>
    <name evidence="5" type="ORF">K505DRAFT_74592</name>
</gene>
<dbReference type="Pfam" id="PF10342">
    <property type="entry name" value="Kre9_KNH"/>
    <property type="match status" value="1"/>
</dbReference>
<dbReference type="EMBL" id="MU002049">
    <property type="protein sequence ID" value="KAF2790882.1"/>
    <property type="molecule type" value="Genomic_DNA"/>
</dbReference>
<feature type="region of interest" description="Disordered" evidence="2">
    <location>
        <begin position="111"/>
        <end position="187"/>
    </location>
</feature>
<proteinExistence type="predicted"/>
<sequence>MRFFQTLFAGAAVVAAAAALEINNFPKAVEPGKTYTVTYSPVSNTPTTFILRQGANEDLKTVTTLTTTATNGKFDWIVDDSLPNAKDYALEIKQGDVVNYIGPIGLTGSDATSAAPSSSSTAAPTSSATTAAPTTASVTSSASGSVSSSVRSNSTIASATLSSTASGTPRPSSTTTGGGVPESTGAASTLGSSPIAIFFGAVAAMAYFN</sequence>
<keyword evidence="6" id="KW-1185">Reference proteome</keyword>
<dbReference type="AlphaFoldDB" id="A0A6A6X3G2"/>
<dbReference type="PANTHER" id="PTHR40633">
    <property type="entry name" value="MATRIX PROTEIN, PUTATIVE (AFU_ORTHOLOGUE AFUA_8G05410)-RELATED"/>
    <property type="match status" value="1"/>
</dbReference>
<dbReference type="InterPro" id="IPR018466">
    <property type="entry name" value="Kre9/Knh1-like_N"/>
</dbReference>
<dbReference type="OrthoDB" id="5589325at2759"/>
<reference evidence="5" key="1">
    <citation type="journal article" date="2020" name="Stud. Mycol.">
        <title>101 Dothideomycetes genomes: a test case for predicting lifestyles and emergence of pathogens.</title>
        <authorList>
            <person name="Haridas S."/>
            <person name="Albert R."/>
            <person name="Binder M."/>
            <person name="Bloem J."/>
            <person name="Labutti K."/>
            <person name="Salamov A."/>
            <person name="Andreopoulos B."/>
            <person name="Baker S."/>
            <person name="Barry K."/>
            <person name="Bills G."/>
            <person name="Bluhm B."/>
            <person name="Cannon C."/>
            <person name="Castanera R."/>
            <person name="Culley D."/>
            <person name="Daum C."/>
            <person name="Ezra D."/>
            <person name="Gonzalez J."/>
            <person name="Henrissat B."/>
            <person name="Kuo A."/>
            <person name="Liang C."/>
            <person name="Lipzen A."/>
            <person name="Lutzoni F."/>
            <person name="Magnuson J."/>
            <person name="Mondo S."/>
            <person name="Nolan M."/>
            <person name="Ohm R."/>
            <person name="Pangilinan J."/>
            <person name="Park H.-J."/>
            <person name="Ramirez L."/>
            <person name="Alfaro M."/>
            <person name="Sun H."/>
            <person name="Tritt A."/>
            <person name="Yoshinaga Y."/>
            <person name="Zwiers L.-H."/>
            <person name="Turgeon B."/>
            <person name="Goodwin S."/>
            <person name="Spatafora J."/>
            <person name="Crous P."/>
            <person name="Grigoriev I."/>
        </authorList>
    </citation>
    <scope>NUCLEOTIDE SEQUENCE</scope>
    <source>
        <strain evidence="5">CBS 109.77</strain>
    </source>
</reference>
<evidence type="ECO:0000259" key="4">
    <source>
        <dbReference type="Pfam" id="PF10342"/>
    </source>
</evidence>
<accession>A0A6A6X3G2</accession>
<feature type="signal peptide" evidence="3">
    <location>
        <begin position="1"/>
        <end position="19"/>
    </location>
</feature>
<dbReference type="Proteomes" id="UP000799757">
    <property type="component" value="Unassembled WGS sequence"/>
</dbReference>
<keyword evidence="1 3" id="KW-0732">Signal</keyword>
<protein>
    <recommendedName>
        <fullName evidence="4">Yeast cell wall synthesis Kre9/Knh1-like N-terminal domain-containing protein</fullName>
    </recommendedName>
</protein>
<dbReference type="InterPro" id="IPR052982">
    <property type="entry name" value="SRP1/TIP1-like"/>
</dbReference>
<feature type="chain" id="PRO_5025413539" description="Yeast cell wall synthesis Kre9/Knh1-like N-terminal domain-containing protein" evidence="3">
    <location>
        <begin position="20"/>
        <end position="209"/>
    </location>
</feature>